<proteinExistence type="predicted"/>
<evidence type="ECO:0000313" key="2">
    <source>
        <dbReference type="EMBL" id="TNN43928.1"/>
    </source>
</evidence>
<feature type="compositionally biased region" description="Basic and acidic residues" evidence="1">
    <location>
        <begin position="35"/>
        <end position="49"/>
    </location>
</feature>
<comment type="caution">
    <text evidence="2">The sequence shown here is derived from an EMBL/GenBank/DDBJ whole genome shotgun (WGS) entry which is preliminary data.</text>
</comment>
<keyword evidence="3" id="KW-1185">Reference proteome</keyword>
<reference evidence="2 3" key="1">
    <citation type="submission" date="2019-03" db="EMBL/GenBank/DDBJ databases">
        <title>First draft genome of Liparis tanakae, snailfish: a comprehensive survey of snailfish specific genes.</title>
        <authorList>
            <person name="Kim W."/>
            <person name="Song I."/>
            <person name="Jeong J.-H."/>
            <person name="Kim D."/>
            <person name="Kim S."/>
            <person name="Ryu S."/>
            <person name="Song J.Y."/>
            <person name="Lee S.K."/>
        </authorList>
    </citation>
    <scope>NUCLEOTIDE SEQUENCE [LARGE SCALE GENOMIC DNA]</scope>
    <source>
        <tissue evidence="2">Muscle</tissue>
    </source>
</reference>
<name>A0A4Z2FRZ5_9TELE</name>
<feature type="compositionally biased region" description="Gly residues" evidence="1">
    <location>
        <begin position="135"/>
        <end position="147"/>
    </location>
</feature>
<dbReference type="AlphaFoldDB" id="A0A4Z2FRZ5"/>
<dbReference type="EMBL" id="SRLO01000937">
    <property type="protein sequence ID" value="TNN43928.1"/>
    <property type="molecule type" value="Genomic_DNA"/>
</dbReference>
<evidence type="ECO:0000313" key="3">
    <source>
        <dbReference type="Proteomes" id="UP000314294"/>
    </source>
</evidence>
<evidence type="ECO:0000256" key="1">
    <source>
        <dbReference type="SAM" id="MobiDB-lite"/>
    </source>
</evidence>
<dbReference type="Proteomes" id="UP000314294">
    <property type="component" value="Unassembled WGS sequence"/>
</dbReference>
<accession>A0A4Z2FRZ5</accession>
<gene>
    <name evidence="2" type="primary">PRP1_7</name>
    <name evidence="2" type="ORF">EYF80_045890</name>
</gene>
<sequence length="368" mass="42269">MGRAGIELTTLGLQDDPLTPLSYTPPPMNRTSRFFPRESYRSPLPHRDTGVPTHRGPLPRHPAGLVGAGAQLLEAQRRALRRERLVQEEAAALRALPPQSLEVLVQVLHRLAARADAPVPVPAVLQRGRDARHGPGPGLGPGLGPGPGLGLKERCGASCGCRAELSEIAPGKSSKPSTLEPPLRASYELFALQEVGDVYRRSFYRRSVYRRSFYRRSVYRRSFYRRSVYRRSFYRRSFYRRSVYRRSFYRRSVYRRSVYRRSVYRRSVYRRSFYRRSFYRRSVYRRSFYRRSFYGSGGVLRPLESVYLLGLGVVAVACEAAFPLSPWADKLPFLPLLATSVYCSVGVCYSFLRLYASLLRREEKHKPL</sequence>
<protein>
    <submittedName>
        <fullName evidence="2">Repetitive proline-rich cell wall protein 1</fullName>
    </submittedName>
</protein>
<dbReference type="OrthoDB" id="1689333at2759"/>
<feature type="region of interest" description="Disordered" evidence="1">
    <location>
        <begin position="127"/>
        <end position="147"/>
    </location>
</feature>
<feature type="region of interest" description="Disordered" evidence="1">
    <location>
        <begin position="17"/>
        <end position="56"/>
    </location>
</feature>
<organism evidence="2 3">
    <name type="scientific">Liparis tanakae</name>
    <name type="common">Tanaka's snailfish</name>
    <dbReference type="NCBI Taxonomy" id="230148"/>
    <lineage>
        <taxon>Eukaryota</taxon>
        <taxon>Metazoa</taxon>
        <taxon>Chordata</taxon>
        <taxon>Craniata</taxon>
        <taxon>Vertebrata</taxon>
        <taxon>Euteleostomi</taxon>
        <taxon>Actinopterygii</taxon>
        <taxon>Neopterygii</taxon>
        <taxon>Teleostei</taxon>
        <taxon>Neoteleostei</taxon>
        <taxon>Acanthomorphata</taxon>
        <taxon>Eupercaria</taxon>
        <taxon>Perciformes</taxon>
        <taxon>Cottioidei</taxon>
        <taxon>Cottales</taxon>
        <taxon>Liparidae</taxon>
        <taxon>Liparis</taxon>
    </lineage>
</organism>